<organism evidence="1 2">
    <name type="scientific">Curtobacterium citreum</name>
    <dbReference type="NCBI Taxonomy" id="2036"/>
    <lineage>
        <taxon>Bacteria</taxon>
        <taxon>Bacillati</taxon>
        <taxon>Actinomycetota</taxon>
        <taxon>Actinomycetes</taxon>
        <taxon>Micrococcales</taxon>
        <taxon>Microbacteriaceae</taxon>
        <taxon>Curtobacterium</taxon>
    </lineage>
</organism>
<proteinExistence type="predicted"/>
<gene>
    <name evidence="1" type="ORF">HP467_17235</name>
</gene>
<dbReference type="EMBL" id="JABMCG010000126">
    <property type="protein sequence ID" value="NUU29837.1"/>
    <property type="molecule type" value="Genomic_DNA"/>
</dbReference>
<reference evidence="1 2" key="1">
    <citation type="submission" date="2020-05" db="EMBL/GenBank/DDBJ databases">
        <title>Genome Sequencing of Type Strains.</title>
        <authorList>
            <person name="Lemaire J.F."/>
            <person name="Inderbitzin P."/>
            <person name="Gregorio O.A."/>
            <person name="Collins S.B."/>
            <person name="Wespe N."/>
            <person name="Knight-Connoni V."/>
        </authorList>
    </citation>
    <scope>NUCLEOTIDE SEQUENCE [LARGE SCALE GENOMIC DNA]</scope>
    <source>
        <strain evidence="1 2">DSM 20512</strain>
    </source>
</reference>
<sequence length="298" mass="31189">MSIATARIVGLDTAGIRRTRAEVEGTTERLPHIVPVAPDLGMILADDGGTVLSAAALQELGWTDADVLQAAVEVAQQQAAGEIAVVRPGTVVVQDPDLAVLVVAAPSSLQGIDLDGAPVLFPVGPTTLIMTGDTDPVGLETAAGLAQQILADEDGDVLSGPPVVLGSEGWRPFEHADLDADLRTIRALWTSTAANLQQEALQAVLDRAGEDVHVAPVSVARLDEGDPAFSYSAWTEDVETVVAAVDTVVLVTLDGQTLPVPFGRLQALVPELVEELAVRPTRYRLRGFPDVASLREAL</sequence>
<accession>A0A850DWP2</accession>
<dbReference type="AlphaFoldDB" id="A0A850DWP2"/>
<dbReference type="RefSeq" id="WP_175326939.1">
    <property type="nucleotide sequence ID" value="NZ_BAAAWP010000001.1"/>
</dbReference>
<evidence type="ECO:0000313" key="2">
    <source>
        <dbReference type="Proteomes" id="UP000539146"/>
    </source>
</evidence>
<evidence type="ECO:0000313" key="1">
    <source>
        <dbReference type="EMBL" id="NUU29837.1"/>
    </source>
</evidence>
<dbReference type="Proteomes" id="UP000539146">
    <property type="component" value="Unassembled WGS sequence"/>
</dbReference>
<protein>
    <submittedName>
        <fullName evidence="1">Uncharacterized protein</fullName>
    </submittedName>
</protein>
<name>A0A850DWP2_9MICO</name>
<comment type="caution">
    <text evidence="1">The sequence shown here is derived from an EMBL/GenBank/DDBJ whole genome shotgun (WGS) entry which is preliminary data.</text>
</comment>